<proteinExistence type="predicted"/>
<dbReference type="SMART" id="SM00409">
    <property type="entry name" value="IG"/>
    <property type="match status" value="1"/>
</dbReference>
<dbReference type="PROSITE" id="PS50835">
    <property type="entry name" value="IG_LIKE"/>
    <property type="match status" value="1"/>
</dbReference>
<accession>A0ABN8RZR4</accession>
<comment type="caution">
    <text evidence="2">The sequence shown here is derived from an EMBL/GenBank/DDBJ whole genome shotgun (WGS) entry which is preliminary data.</text>
</comment>
<organism evidence="2 3">
    <name type="scientific">Porites lobata</name>
    <dbReference type="NCBI Taxonomy" id="104759"/>
    <lineage>
        <taxon>Eukaryota</taxon>
        <taxon>Metazoa</taxon>
        <taxon>Cnidaria</taxon>
        <taxon>Anthozoa</taxon>
        <taxon>Hexacorallia</taxon>
        <taxon>Scleractinia</taxon>
        <taxon>Fungiina</taxon>
        <taxon>Poritidae</taxon>
        <taxon>Porites</taxon>
    </lineage>
</organism>
<dbReference type="EMBL" id="CALNXK010000406">
    <property type="protein sequence ID" value="CAH3184967.1"/>
    <property type="molecule type" value="Genomic_DNA"/>
</dbReference>
<dbReference type="SUPFAM" id="SSF48726">
    <property type="entry name" value="Immunoglobulin"/>
    <property type="match status" value="1"/>
</dbReference>
<dbReference type="PANTHER" id="PTHR45080:SF33">
    <property type="entry name" value="IG-LIKE DOMAIN-CONTAINING PROTEIN"/>
    <property type="match status" value="1"/>
</dbReference>
<dbReference type="Gene3D" id="2.60.40.10">
    <property type="entry name" value="Immunoglobulins"/>
    <property type="match status" value="1"/>
</dbReference>
<feature type="non-terminal residue" evidence="2">
    <location>
        <position position="1"/>
    </location>
</feature>
<reference evidence="2 3" key="1">
    <citation type="submission" date="2022-05" db="EMBL/GenBank/DDBJ databases">
        <authorList>
            <consortium name="Genoscope - CEA"/>
            <person name="William W."/>
        </authorList>
    </citation>
    <scope>NUCLEOTIDE SEQUENCE [LARGE SCALE GENOMIC DNA]</scope>
</reference>
<protein>
    <recommendedName>
        <fullName evidence="1">Ig-like domain-containing protein</fullName>
    </recommendedName>
</protein>
<dbReference type="InterPro" id="IPR013783">
    <property type="entry name" value="Ig-like_fold"/>
</dbReference>
<gene>
    <name evidence="2" type="ORF">PLOB_00031738</name>
</gene>
<evidence type="ECO:0000313" key="2">
    <source>
        <dbReference type="EMBL" id="CAH3184967.1"/>
    </source>
</evidence>
<dbReference type="SMART" id="SM00408">
    <property type="entry name" value="IGc2"/>
    <property type="match status" value="1"/>
</dbReference>
<dbReference type="InterPro" id="IPR036179">
    <property type="entry name" value="Ig-like_dom_sf"/>
</dbReference>
<keyword evidence="3" id="KW-1185">Reference proteome</keyword>
<dbReference type="InterPro" id="IPR003598">
    <property type="entry name" value="Ig_sub2"/>
</dbReference>
<dbReference type="InterPro" id="IPR003599">
    <property type="entry name" value="Ig_sub"/>
</dbReference>
<dbReference type="PANTHER" id="PTHR45080">
    <property type="entry name" value="CONTACTIN 5"/>
    <property type="match status" value="1"/>
</dbReference>
<sequence>SETLTITKTPQNPTVVVEGVNSSRDVLNWKYEKLIKERILSVSYFRQLPGKGSSTRLAVWTPGDNNGFTYSKPEFKTRYKAKLPSTLVLWDVKNSEEYRYTFRITYNSSLGIKKRTNSEIFVDVFVPPNITVNPPWQVDIEAEQNVTLACNASGDPLPNVTWTKVGVVQDQLNFSGHRLHIINVKRTDVGLYRCTANNGFGSEASRVSVVNVRCSRCQMRKVNITITSEVWNNTLLERESFEFRTLETSVLRVV</sequence>
<dbReference type="Pfam" id="PF13927">
    <property type="entry name" value="Ig_3"/>
    <property type="match status" value="1"/>
</dbReference>
<feature type="non-terminal residue" evidence="2">
    <location>
        <position position="254"/>
    </location>
</feature>
<dbReference type="Proteomes" id="UP001159405">
    <property type="component" value="Unassembled WGS sequence"/>
</dbReference>
<name>A0ABN8RZR4_9CNID</name>
<dbReference type="InterPro" id="IPR050958">
    <property type="entry name" value="Cell_Adh-Cytoskel_Orgn"/>
</dbReference>
<evidence type="ECO:0000259" key="1">
    <source>
        <dbReference type="PROSITE" id="PS50835"/>
    </source>
</evidence>
<evidence type="ECO:0000313" key="3">
    <source>
        <dbReference type="Proteomes" id="UP001159405"/>
    </source>
</evidence>
<feature type="domain" description="Ig-like" evidence="1">
    <location>
        <begin position="128"/>
        <end position="210"/>
    </location>
</feature>
<dbReference type="InterPro" id="IPR007110">
    <property type="entry name" value="Ig-like_dom"/>
</dbReference>